<dbReference type="STRING" id="1134406.ADN00_16365"/>
<sequence>MAAARIILLAFLVLIFLSAAACAPPASPQTLPAPVSHVQTQQPAPTSAAAPTATSLPGPVEPEPGATFQELAQQQYGNRLIEWVEIPALNLRAPAAAMGWEAAEWQSPDALVGWASNSALPDEQTGNVILYGHNNIHSSVFRDLAELKSGDRIQLQTGEATWTYQVDAVKILSAQNEQEESEAYAAYFKQTYAPRLTLISCWPPTNNTHRVIVINYPVLE</sequence>
<proteinExistence type="predicted"/>
<dbReference type="Pfam" id="PF04203">
    <property type="entry name" value="Sortase"/>
    <property type="match status" value="1"/>
</dbReference>
<dbReference type="InterPro" id="IPR005754">
    <property type="entry name" value="Sortase"/>
</dbReference>
<organism evidence="4 5">
    <name type="scientific">Ornatilinea apprima</name>
    <dbReference type="NCBI Taxonomy" id="1134406"/>
    <lineage>
        <taxon>Bacteria</taxon>
        <taxon>Bacillati</taxon>
        <taxon>Chloroflexota</taxon>
        <taxon>Anaerolineae</taxon>
        <taxon>Anaerolineales</taxon>
        <taxon>Anaerolineaceae</taxon>
        <taxon>Ornatilinea</taxon>
    </lineage>
</organism>
<dbReference type="AlphaFoldDB" id="A0A0P6XA63"/>
<comment type="caution">
    <text evidence="4">The sequence shown here is derived from an EMBL/GenBank/DDBJ whole genome shotgun (WGS) entry which is preliminary data.</text>
</comment>
<evidence type="ECO:0008006" key="6">
    <source>
        <dbReference type="Google" id="ProtNLM"/>
    </source>
</evidence>
<feature type="chain" id="PRO_5006132948" description="Sortase" evidence="3">
    <location>
        <begin position="24"/>
        <end position="220"/>
    </location>
</feature>
<dbReference type="SUPFAM" id="SSF63817">
    <property type="entry name" value="Sortase"/>
    <property type="match status" value="1"/>
</dbReference>
<name>A0A0P6XA63_9CHLR</name>
<dbReference type="Gene3D" id="2.40.260.10">
    <property type="entry name" value="Sortase"/>
    <property type="match status" value="1"/>
</dbReference>
<keyword evidence="3" id="KW-0732">Signal</keyword>
<dbReference type="OrthoDB" id="154054at2"/>
<gene>
    <name evidence="4" type="ORF">ADN00_16365</name>
</gene>
<evidence type="ECO:0000256" key="3">
    <source>
        <dbReference type="SAM" id="SignalP"/>
    </source>
</evidence>
<keyword evidence="5" id="KW-1185">Reference proteome</keyword>
<dbReference type="NCBIfam" id="TIGR01076">
    <property type="entry name" value="sortase_fam"/>
    <property type="match status" value="1"/>
</dbReference>
<dbReference type="Proteomes" id="UP000050417">
    <property type="component" value="Unassembled WGS sequence"/>
</dbReference>
<dbReference type="PROSITE" id="PS51257">
    <property type="entry name" value="PROKAR_LIPOPROTEIN"/>
    <property type="match status" value="1"/>
</dbReference>
<feature type="compositionally biased region" description="Low complexity" evidence="2">
    <location>
        <begin position="39"/>
        <end position="55"/>
    </location>
</feature>
<dbReference type="GO" id="GO:0016787">
    <property type="term" value="F:hydrolase activity"/>
    <property type="evidence" value="ECO:0007669"/>
    <property type="project" value="UniProtKB-KW"/>
</dbReference>
<reference evidence="4 5" key="1">
    <citation type="submission" date="2015-07" db="EMBL/GenBank/DDBJ databases">
        <title>Genome sequence of Ornatilinea apprima DSM 23815.</title>
        <authorList>
            <person name="Hemp J."/>
            <person name="Ward L.M."/>
            <person name="Pace L.A."/>
            <person name="Fischer W.W."/>
        </authorList>
    </citation>
    <scope>NUCLEOTIDE SEQUENCE [LARGE SCALE GENOMIC DNA]</scope>
    <source>
        <strain evidence="4 5">P3M-1</strain>
    </source>
</reference>
<evidence type="ECO:0000256" key="1">
    <source>
        <dbReference type="ARBA" id="ARBA00022801"/>
    </source>
</evidence>
<protein>
    <recommendedName>
        <fullName evidence="6">Sortase</fullName>
    </recommendedName>
</protein>
<dbReference type="EMBL" id="LGCL01000040">
    <property type="protein sequence ID" value="KPL72052.1"/>
    <property type="molecule type" value="Genomic_DNA"/>
</dbReference>
<dbReference type="InterPro" id="IPR023365">
    <property type="entry name" value="Sortase_dom-sf"/>
</dbReference>
<dbReference type="CDD" id="cd00004">
    <property type="entry name" value="Sortase"/>
    <property type="match status" value="1"/>
</dbReference>
<evidence type="ECO:0000313" key="5">
    <source>
        <dbReference type="Proteomes" id="UP000050417"/>
    </source>
</evidence>
<feature type="region of interest" description="Disordered" evidence="2">
    <location>
        <begin position="28"/>
        <end position="64"/>
    </location>
</feature>
<evidence type="ECO:0000256" key="2">
    <source>
        <dbReference type="SAM" id="MobiDB-lite"/>
    </source>
</evidence>
<accession>A0A0P6XA63</accession>
<keyword evidence="1" id="KW-0378">Hydrolase</keyword>
<feature type="signal peptide" evidence="3">
    <location>
        <begin position="1"/>
        <end position="23"/>
    </location>
</feature>
<dbReference type="RefSeq" id="WP_075064114.1">
    <property type="nucleotide sequence ID" value="NZ_LGCL01000040.1"/>
</dbReference>
<evidence type="ECO:0000313" key="4">
    <source>
        <dbReference type="EMBL" id="KPL72052.1"/>
    </source>
</evidence>